<accession>A0ACD3AZF5</accession>
<keyword evidence="2" id="KW-1185">Reference proteome</keyword>
<sequence length="158" mass="17794">MSMLFGNIADYPVGATFDSRKTLQVLGLHLHNQAGVSGKKAEGVRSIVMSGSYEDDTDNGDTIEYTGPGGNHQTKHQVEHQEWSKGHELLLISLQTQNPVRVFRGDELDSRYAPTAGYRYDGQYIVTNVEHMAGISGFFLWRFRLERIQGQPPIPTRW</sequence>
<evidence type="ECO:0000313" key="2">
    <source>
        <dbReference type="Proteomes" id="UP000308600"/>
    </source>
</evidence>
<dbReference type="Proteomes" id="UP000308600">
    <property type="component" value="Unassembled WGS sequence"/>
</dbReference>
<proteinExistence type="predicted"/>
<reference evidence="1 2" key="1">
    <citation type="journal article" date="2019" name="Nat. Ecol. Evol.">
        <title>Megaphylogeny resolves global patterns of mushroom evolution.</title>
        <authorList>
            <person name="Varga T."/>
            <person name="Krizsan K."/>
            <person name="Foldi C."/>
            <person name="Dima B."/>
            <person name="Sanchez-Garcia M."/>
            <person name="Sanchez-Ramirez S."/>
            <person name="Szollosi G.J."/>
            <person name="Szarkandi J.G."/>
            <person name="Papp V."/>
            <person name="Albert L."/>
            <person name="Andreopoulos W."/>
            <person name="Angelini C."/>
            <person name="Antonin V."/>
            <person name="Barry K.W."/>
            <person name="Bougher N.L."/>
            <person name="Buchanan P."/>
            <person name="Buyck B."/>
            <person name="Bense V."/>
            <person name="Catcheside P."/>
            <person name="Chovatia M."/>
            <person name="Cooper J."/>
            <person name="Damon W."/>
            <person name="Desjardin D."/>
            <person name="Finy P."/>
            <person name="Geml J."/>
            <person name="Haridas S."/>
            <person name="Hughes K."/>
            <person name="Justo A."/>
            <person name="Karasinski D."/>
            <person name="Kautmanova I."/>
            <person name="Kiss B."/>
            <person name="Kocsube S."/>
            <person name="Kotiranta H."/>
            <person name="LaButti K.M."/>
            <person name="Lechner B.E."/>
            <person name="Liimatainen K."/>
            <person name="Lipzen A."/>
            <person name="Lukacs Z."/>
            <person name="Mihaltcheva S."/>
            <person name="Morgado L.N."/>
            <person name="Niskanen T."/>
            <person name="Noordeloos M.E."/>
            <person name="Ohm R.A."/>
            <person name="Ortiz-Santana B."/>
            <person name="Ovrebo C."/>
            <person name="Racz N."/>
            <person name="Riley R."/>
            <person name="Savchenko A."/>
            <person name="Shiryaev A."/>
            <person name="Soop K."/>
            <person name="Spirin V."/>
            <person name="Szebenyi C."/>
            <person name="Tomsovsky M."/>
            <person name="Tulloss R.E."/>
            <person name="Uehling J."/>
            <person name="Grigoriev I.V."/>
            <person name="Vagvolgyi C."/>
            <person name="Papp T."/>
            <person name="Martin F.M."/>
            <person name="Miettinen O."/>
            <person name="Hibbett D.S."/>
            <person name="Nagy L.G."/>
        </authorList>
    </citation>
    <scope>NUCLEOTIDE SEQUENCE [LARGE SCALE GENOMIC DNA]</scope>
    <source>
        <strain evidence="1 2">NL-1719</strain>
    </source>
</reference>
<name>A0ACD3AZF5_9AGAR</name>
<protein>
    <submittedName>
        <fullName evidence="1">E3 ubiquitin-protein ligase UHRF1</fullName>
    </submittedName>
</protein>
<dbReference type="EMBL" id="ML208301">
    <property type="protein sequence ID" value="TFK71200.1"/>
    <property type="molecule type" value="Genomic_DNA"/>
</dbReference>
<evidence type="ECO:0000313" key="1">
    <source>
        <dbReference type="EMBL" id="TFK71200.1"/>
    </source>
</evidence>
<gene>
    <name evidence="1" type="ORF">BDN72DRAFT_895811</name>
</gene>
<organism evidence="1 2">
    <name type="scientific">Pluteus cervinus</name>
    <dbReference type="NCBI Taxonomy" id="181527"/>
    <lineage>
        <taxon>Eukaryota</taxon>
        <taxon>Fungi</taxon>
        <taxon>Dikarya</taxon>
        <taxon>Basidiomycota</taxon>
        <taxon>Agaricomycotina</taxon>
        <taxon>Agaricomycetes</taxon>
        <taxon>Agaricomycetidae</taxon>
        <taxon>Agaricales</taxon>
        <taxon>Pluteineae</taxon>
        <taxon>Pluteaceae</taxon>
        <taxon>Pluteus</taxon>
    </lineage>
</organism>